<accession>A0ABQ0P109</accession>
<proteinExistence type="predicted"/>
<evidence type="ECO:0000313" key="1">
    <source>
        <dbReference type="EMBL" id="GBQ08734.1"/>
    </source>
</evidence>
<organism evidence="1 2">
    <name type="scientific">Saccharibacter floricola DSM 15669</name>
    <dbReference type="NCBI Taxonomy" id="1123227"/>
    <lineage>
        <taxon>Bacteria</taxon>
        <taxon>Pseudomonadati</taxon>
        <taxon>Pseudomonadota</taxon>
        <taxon>Alphaproteobacteria</taxon>
        <taxon>Acetobacterales</taxon>
        <taxon>Acetobacteraceae</taxon>
        <taxon>Saccharibacter</taxon>
    </lineage>
</organism>
<sequence>MFVVLVHSDADMAKPTRIVGWDILHYDEGTEPPSYKTPEGYKSFYLPDMTQEQWDDIQYNQNGLGGCAAYFEGKIIPFTPTPYIPPLKDQAQTSLQAVQQQASMIAAMGESFGPKMRDYVQVLRAIMNGSDTTSTVLPTAPSDPTQ</sequence>
<dbReference type="Proteomes" id="UP001062901">
    <property type="component" value="Unassembled WGS sequence"/>
</dbReference>
<name>A0ABQ0P109_9PROT</name>
<evidence type="ECO:0000313" key="2">
    <source>
        <dbReference type="Proteomes" id="UP001062901"/>
    </source>
</evidence>
<protein>
    <submittedName>
        <fullName evidence="1">Uncharacterized protein</fullName>
    </submittedName>
</protein>
<comment type="caution">
    <text evidence="1">The sequence shown here is derived from an EMBL/GenBank/DDBJ whole genome shotgun (WGS) entry which is preliminary data.</text>
</comment>
<gene>
    <name evidence="1" type="ORF">AA15669_1884</name>
</gene>
<dbReference type="EMBL" id="BAQD01000139">
    <property type="protein sequence ID" value="GBQ08734.1"/>
    <property type="molecule type" value="Genomic_DNA"/>
</dbReference>
<reference evidence="1" key="1">
    <citation type="submission" date="2013-04" db="EMBL/GenBank/DDBJ databases">
        <title>The genome sequencing project of 58 acetic acid bacteria.</title>
        <authorList>
            <person name="Okamoto-Kainuma A."/>
            <person name="Ishikawa M."/>
            <person name="Umino S."/>
            <person name="Koizumi Y."/>
            <person name="Shiwa Y."/>
            <person name="Yoshikawa H."/>
            <person name="Matsutani M."/>
            <person name="Matsushita K."/>
        </authorList>
    </citation>
    <scope>NUCLEOTIDE SEQUENCE</scope>
    <source>
        <strain evidence="1">DSM 15669</strain>
    </source>
</reference>
<keyword evidence="2" id="KW-1185">Reference proteome</keyword>